<reference evidence="2 3" key="1">
    <citation type="journal article" date="2016" name="Mol. Biol. Evol.">
        <title>Comparative Genomics of Early-Diverging Mushroom-Forming Fungi Provides Insights into the Origins of Lignocellulose Decay Capabilities.</title>
        <authorList>
            <person name="Nagy L.G."/>
            <person name="Riley R."/>
            <person name="Tritt A."/>
            <person name="Adam C."/>
            <person name="Daum C."/>
            <person name="Floudas D."/>
            <person name="Sun H."/>
            <person name="Yadav J.S."/>
            <person name="Pangilinan J."/>
            <person name="Larsson K.H."/>
            <person name="Matsuura K."/>
            <person name="Barry K."/>
            <person name="Labutti K."/>
            <person name="Kuo R."/>
            <person name="Ohm R.A."/>
            <person name="Bhattacharya S.S."/>
            <person name="Shirouzu T."/>
            <person name="Yoshinaga Y."/>
            <person name="Martin F.M."/>
            <person name="Grigoriev I.V."/>
            <person name="Hibbett D.S."/>
        </authorList>
    </citation>
    <scope>NUCLEOTIDE SEQUENCE [LARGE SCALE GENOMIC DNA]</scope>
    <source>
        <strain evidence="2 3">HHB12733</strain>
    </source>
</reference>
<sequence>MAFLLLRTARGLLQEGNTQQGPPQPAYAQQPVQQPANRRDARRQARRQRRQGNVQGQVPMGDSDAPQPAGYGYPTQGMGAPNCSSPGPGMPPPNTYGYQQPPPNAPNYPYPQQSPNAPSYSSPGPGIPRPNTYGYQQRPPNAPNYPHPQQRPEDPRYRYPQGSNALQYGCPPQGTPLDHGVPAHGGNPPSYDPPAGPRPTRQ</sequence>
<evidence type="ECO:0000256" key="1">
    <source>
        <dbReference type="SAM" id="MobiDB-lite"/>
    </source>
</evidence>
<dbReference type="InParanoid" id="A0A165G8U4"/>
<feature type="region of interest" description="Disordered" evidence="1">
    <location>
        <begin position="14"/>
        <end position="202"/>
    </location>
</feature>
<dbReference type="EMBL" id="KV423959">
    <property type="protein sequence ID" value="KZT57749.1"/>
    <property type="molecule type" value="Genomic_DNA"/>
</dbReference>
<feature type="compositionally biased region" description="Low complexity" evidence="1">
    <location>
        <begin position="26"/>
        <end position="36"/>
    </location>
</feature>
<evidence type="ECO:0000313" key="3">
    <source>
        <dbReference type="Proteomes" id="UP000076842"/>
    </source>
</evidence>
<organism evidence="2 3">
    <name type="scientific">Calocera cornea HHB12733</name>
    <dbReference type="NCBI Taxonomy" id="1353952"/>
    <lineage>
        <taxon>Eukaryota</taxon>
        <taxon>Fungi</taxon>
        <taxon>Dikarya</taxon>
        <taxon>Basidiomycota</taxon>
        <taxon>Agaricomycotina</taxon>
        <taxon>Dacrymycetes</taxon>
        <taxon>Dacrymycetales</taxon>
        <taxon>Dacrymycetaceae</taxon>
        <taxon>Calocera</taxon>
    </lineage>
</organism>
<dbReference type="AlphaFoldDB" id="A0A165G8U4"/>
<dbReference type="Proteomes" id="UP000076842">
    <property type="component" value="Unassembled WGS sequence"/>
</dbReference>
<gene>
    <name evidence="2" type="ORF">CALCODRAFT_508604</name>
</gene>
<feature type="compositionally biased region" description="Low complexity" evidence="1">
    <location>
        <begin position="110"/>
        <end position="123"/>
    </location>
</feature>
<name>A0A165G8U4_9BASI</name>
<feature type="compositionally biased region" description="Pro residues" evidence="1">
    <location>
        <begin position="88"/>
        <end position="109"/>
    </location>
</feature>
<proteinExistence type="predicted"/>
<protein>
    <submittedName>
        <fullName evidence="2">Uncharacterized protein</fullName>
    </submittedName>
</protein>
<evidence type="ECO:0000313" key="2">
    <source>
        <dbReference type="EMBL" id="KZT57749.1"/>
    </source>
</evidence>
<accession>A0A165G8U4</accession>
<feature type="compositionally biased region" description="Pro residues" evidence="1">
    <location>
        <begin position="190"/>
        <end position="202"/>
    </location>
</feature>
<keyword evidence="3" id="KW-1185">Reference proteome</keyword>